<dbReference type="Pfam" id="PF06985">
    <property type="entry name" value="HET"/>
    <property type="match status" value="1"/>
</dbReference>
<feature type="domain" description="Heterokaryon incompatibility" evidence="1">
    <location>
        <begin position="154"/>
        <end position="241"/>
    </location>
</feature>
<evidence type="ECO:0000313" key="3">
    <source>
        <dbReference type="Proteomes" id="UP001287356"/>
    </source>
</evidence>
<dbReference type="EMBL" id="JAULSN010000010">
    <property type="protein sequence ID" value="KAK3361880.1"/>
    <property type="molecule type" value="Genomic_DNA"/>
</dbReference>
<dbReference type="PANTHER" id="PTHR33112:SF16">
    <property type="entry name" value="HETEROKARYON INCOMPATIBILITY DOMAIN-CONTAINING PROTEIN"/>
    <property type="match status" value="1"/>
</dbReference>
<protein>
    <recommendedName>
        <fullName evidence="1">Heterokaryon incompatibility domain-containing protein</fullName>
    </recommendedName>
</protein>
<accession>A0AAE0JUV1</accession>
<keyword evidence="3" id="KW-1185">Reference proteome</keyword>
<dbReference type="PANTHER" id="PTHR33112">
    <property type="entry name" value="DOMAIN PROTEIN, PUTATIVE-RELATED"/>
    <property type="match status" value="1"/>
</dbReference>
<dbReference type="Proteomes" id="UP001287356">
    <property type="component" value="Unassembled WGS sequence"/>
</dbReference>
<evidence type="ECO:0000259" key="1">
    <source>
        <dbReference type="Pfam" id="PF06985"/>
    </source>
</evidence>
<reference evidence="2" key="2">
    <citation type="submission" date="2023-06" db="EMBL/GenBank/DDBJ databases">
        <authorList>
            <consortium name="Lawrence Berkeley National Laboratory"/>
            <person name="Haridas S."/>
            <person name="Hensen N."/>
            <person name="Bonometti L."/>
            <person name="Westerberg I."/>
            <person name="Brannstrom I.O."/>
            <person name="Guillou S."/>
            <person name="Cros-Aarteil S."/>
            <person name="Calhoun S."/>
            <person name="Kuo A."/>
            <person name="Mondo S."/>
            <person name="Pangilinan J."/>
            <person name="Riley R."/>
            <person name="Labutti K."/>
            <person name="Andreopoulos B."/>
            <person name="Lipzen A."/>
            <person name="Chen C."/>
            <person name="Yanf M."/>
            <person name="Daum C."/>
            <person name="Ng V."/>
            <person name="Clum A."/>
            <person name="Steindorff A."/>
            <person name="Ohm R."/>
            <person name="Martin F."/>
            <person name="Silar P."/>
            <person name="Natvig D."/>
            <person name="Lalanne C."/>
            <person name="Gautier V."/>
            <person name="Ament-Velasquez S.L."/>
            <person name="Kruys A."/>
            <person name="Hutchinson M.I."/>
            <person name="Powell A.J."/>
            <person name="Barry K."/>
            <person name="Miller A.N."/>
            <person name="Grigoriev I.V."/>
            <person name="Debuchy R."/>
            <person name="Gladieux P."/>
            <person name="Thoren M.H."/>
            <person name="Johannesson H."/>
        </authorList>
    </citation>
    <scope>NUCLEOTIDE SEQUENCE</scope>
    <source>
        <strain evidence="2">CBS 958.72</strain>
    </source>
</reference>
<organism evidence="2 3">
    <name type="scientific">Lasiosphaeria ovina</name>
    <dbReference type="NCBI Taxonomy" id="92902"/>
    <lineage>
        <taxon>Eukaryota</taxon>
        <taxon>Fungi</taxon>
        <taxon>Dikarya</taxon>
        <taxon>Ascomycota</taxon>
        <taxon>Pezizomycotina</taxon>
        <taxon>Sordariomycetes</taxon>
        <taxon>Sordariomycetidae</taxon>
        <taxon>Sordariales</taxon>
        <taxon>Lasiosphaeriaceae</taxon>
        <taxon>Lasiosphaeria</taxon>
    </lineage>
</organism>
<name>A0AAE0JUV1_9PEZI</name>
<sequence>MVSSDSLTITTTLTEPAGSCPVCRRPDGKESWEIEFDALREGAAQGCEGCRVFLEGAVWALGKAPEVVGETVDAIEFFTPPGARQFYPAIGYTSEVPKSLDINRLVTPIKSWLRECDENHPACQEPSSTLPDRLIDISGTPRLVEPTGEIKAKYVTLSHCWGNKKATDSMMKTTSSNIDSRATAGTSSYQYSGMRDQEQDWRVQSTKMSGVYSGAYFNIVASSLGNSSGLLFQDRISITDTQRFWRRMIKEYSMPVLTKDSDQLVAVGCIARKIHQVTGFTYLAGLWLEGLPRSLCWDGCGIYRSWEKDGAQPTKPNGPSWSWAARKPHSRMKKIGWQHTVGWVPDPRV</sequence>
<proteinExistence type="predicted"/>
<dbReference type="InterPro" id="IPR010730">
    <property type="entry name" value="HET"/>
</dbReference>
<reference evidence="2" key="1">
    <citation type="journal article" date="2023" name="Mol. Phylogenet. Evol.">
        <title>Genome-scale phylogeny and comparative genomics of the fungal order Sordariales.</title>
        <authorList>
            <person name="Hensen N."/>
            <person name="Bonometti L."/>
            <person name="Westerberg I."/>
            <person name="Brannstrom I.O."/>
            <person name="Guillou S."/>
            <person name="Cros-Aarteil S."/>
            <person name="Calhoun S."/>
            <person name="Haridas S."/>
            <person name="Kuo A."/>
            <person name="Mondo S."/>
            <person name="Pangilinan J."/>
            <person name="Riley R."/>
            <person name="LaButti K."/>
            <person name="Andreopoulos B."/>
            <person name="Lipzen A."/>
            <person name="Chen C."/>
            <person name="Yan M."/>
            <person name="Daum C."/>
            <person name="Ng V."/>
            <person name="Clum A."/>
            <person name="Steindorff A."/>
            <person name="Ohm R.A."/>
            <person name="Martin F."/>
            <person name="Silar P."/>
            <person name="Natvig D.O."/>
            <person name="Lalanne C."/>
            <person name="Gautier V."/>
            <person name="Ament-Velasquez S.L."/>
            <person name="Kruys A."/>
            <person name="Hutchinson M.I."/>
            <person name="Powell A.J."/>
            <person name="Barry K."/>
            <person name="Miller A.N."/>
            <person name="Grigoriev I.V."/>
            <person name="Debuchy R."/>
            <person name="Gladieux P."/>
            <person name="Hiltunen Thoren M."/>
            <person name="Johannesson H."/>
        </authorList>
    </citation>
    <scope>NUCLEOTIDE SEQUENCE</scope>
    <source>
        <strain evidence="2">CBS 958.72</strain>
    </source>
</reference>
<evidence type="ECO:0000313" key="2">
    <source>
        <dbReference type="EMBL" id="KAK3361880.1"/>
    </source>
</evidence>
<comment type="caution">
    <text evidence="2">The sequence shown here is derived from an EMBL/GenBank/DDBJ whole genome shotgun (WGS) entry which is preliminary data.</text>
</comment>
<dbReference type="AlphaFoldDB" id="A0AAE0JUV1"/>
<gene>
    <name evidence="2" type="ORF">B0T24DRAFT_598786</name>
</gene>